<sequence length="173" mass="19000">MVSMEILEGPQTRTLSPLSTNCNINSINVYVLPVPGGPWIIDIGEFNEKFMASFCDVFNLSLLNFKSLRDVDNWEGDGGIYWNPGVPNICNKSEDDLVASVVSSAPEFVGLPDFFPPFFLEALGLEDELILSILTISPTLISPDSILSSVLELKSFFNSTIVLPPRPVLMDSI</sequence>
<protein>
    <submittedName>
        <fullName evidence="1">Uncharacterized protein</fullName>
    </submittedName>
</protein>
<comment type="caution">
    <text evidence="1">The sequence shown here is derived from an EMBL/GenBank/DDBJ whole genome shotgun (WGS) entry which is preliminary data.</text>
</comment>
<proteinExistence type="predicted"/>
<dbReference type="AlphaFoldDB" id="A0A9P8Q4T4"/>
<organism evidence="1 2">
    <name type="scientific">Wickerhamomyces pijperi</name>
    <name type="common">Yeast</name>
    <name type="synonym">Pichia pijperi</name>
    <dbReference type="NCBI Taxonomy" id="599730"/>
    <lineage>
        <taxon>Eukaryota</taxon>
        <taxon>Fungi</taxon>
        <taxon>Dikarya</taxon>
        <taxon>Ascomycota</taxon>
        <taxon>Saccharomycotina</taxon>
        <taxon>Saccharomycetes</taxon>
        <taxon>Phaffomycetales</taxon>
        <taxon>Wickerhamomycetaceae</taxon>
        <taxon>Wickerhamomyces</taxon>
    </lineage>
</organism>
<name>A0A9P8Q4T4_WICPI</name>
<gene>
    <name evidence="1" type="ORF">WICPIJ_004795</name>
</gene>
<reference evidence="1" key="1">
    <citation type="journal article" date="2021" name="Open Biol.">
        <title>Shared evolutionary footprints suggest mitochondrial oxidative damage underlies multiple complex I losses in fungi.</title>
        <authorList>
            <person name="Schikora-Tamarit M.A."/>
            <person name="Marcet-Houben M."/>
            <person name="Nosek J."/>
            <person name="Gabaldon T."/>
        </authorList>
    </citation>
    <scope>NUCLEOTIDE SEQUENCE</scope>
    <source>
        <strain evidence="1">CBS2887</strain>
    </source>
</reference>
<accession>A0A9P8Q4T4</accession>
<evidence type="ECO:0000313" key="2">
    <source>
        <dbReference type="Proteomes" id="UP000774326"/>
    </source>
</evidence>
<dbReference type="EMBL" id="JAEUBG010002653">
    <property type="protein sequence ID" value="KAH3684238.1"/>
    <property type="molecule type" value="Genomic_DNA"/>
</dbReference>
<reference evidence="1" key="2">
    <citation type="submission" date="2021-01" db="EMBL/GenBank/DDBJ databases">
        <authorList>
            <person name="Schikora-Tamarit M.A."/>
        </authorList>
    </citation>
    <scope>NUCLEOTIDE SEQUENCE</scope>
    <source>
        <strain evidence="1">CBS2887</strain>
    </source>
</reference>
<evidence type="ECO:0000313" key="1">
    <source>
        <dbReference type="EMBL" id="KAH3684238.1"/>
    </source>
</evidence>
<keyword evidence="2" id="KW-1185">Reference proteome</keyword>
<dbReference type="Proteomes" id="UP000774326">
    <property type="component" value="Unassembled WGS sequence"/>
</dbReference>